<dbReference type="EMBL" id="KI546094">
    <property type="protein sequence ID" value="EST45524.1"/>
    <property type="molecule type" value="Genomic_DNA"/>
</dbReference>
<organism evidence="1">
    <name type="scientific">Spironucleus salmonicida</name>
    <dbReference type="NCBI Taxonomy" id="348837"/>
    <lineage>
        <taxon>Eukaryota</taxon>
        <taxon>Metamonada</taxon>
        <taxon>Diplomonadida</taxon>
        <taxon>Hexamitidae</taxon>
        <taxon>Hexamitinae</taxon>
        <taxon>Spironucleus</taxon>
    </lineage>
</organism>
<sequence>MYFLHYTSYNSNKIHRIHKDIYVQIKFVSKYSDRNTVFVENSWEFYQYGDNTGRIRFYQIYIEQTFTGSSVLLIHIQQISQLKNTLYLIQQRYLPCSPLHKKLITQSKFSNRGKFQQLTVNDQQYSLTVHKIFKPRKFLLRRNDYVVSNQSLYQVQSDITMPTLTPGFSYKKLNQQKVSVVKFEQPGTSLFFPSALPELIRIGDIAHFTDIFEPVGADVEQAGVLLSMHAVQLLQSGVNENLVVPKALKVEKENIVGKLAL</sequence>
<reference evidence="1" key="1">
    <citation type="journal article" date="2014" name="PLoS Genet.">
        <title>The Genome of Spironucleus salmonicida Highlights a Fish Pathogen Adapted to Fluctuating Environments.</title>
        <authorList>
            <person name="Xu F."/>
            <person name="Jerlstrom-Hultqvist J."/>
            <person name="Einarsson E."/>
            <person name="Astvaldsson A."/>
            <person name="Svard S.G."/>
            <person name="Andersson J.O."/>
        </authorList>
    </citation>
    <scope>NUCLEOTIDE SEQUENCE</scope>
</reference>
<evidence type="ECO:0000313" key="1">
    <source>
        <dbReference type="EMBL" id="EST45524.1"/>
    </source>
</evidence>
<name>V6LXH7_9EUKA</name>
<accession>V6LXH7</accession>
<protein>
    <submittedName>
        <fullName evidence="1">Uncharacterized protein</fullName>
    </submittedName>
</protein>
<gene>
    <name evidence="1" type="ORF">SS50377_14597</name>
</gene>
<proteinExistence type="predicted"/>
<dbReference type="VEuPathDB" id="GiardiaDB:SS50377_21574"/>
<dbReference type="AlphaFoldDB" id="V6LXH7"/>